<gene>
    <name evidence="3" type="ORF">WJX74_007524</name>
</gene>
<dbReference type="InterPro" id="IPR042422">
    <property type="entry name" value="CC103"/>
</dbReference>
<dbReference type="GO" id="GO:0005576">
    <property type="term" value="C:extracellular region"/>
    <property type="evidence" value="ECO:0007669"/>
    <property type="project" value="GOC"/>
</dbReference>
<evidence type="ECO:0000313" key="3">
    <source>
        <dbReference type="EMBL" id="KAK9817628.1"/>
    </source>
</evidence>
<dbReference type="Proteomes" id="UP001438707">
    <property type="component" value="Unassembled WGS sequence"/>
</dbReference>
<accession>A0AAW1Q9X4</accession>
<feature type="compositionally biased region" description="Basic and acidic residues" evidence="1">
    <location>
        <begin position="100"/>
        <end position="111"/>
    </location>
</feature>
<sequence length="122" mass="13099">MTTAVKPKKGSSTLLQTAVQDTRNHQARDAAKKRAAGDHVDYETFKNRVAVAHLIPLQSTPRPSAGKTCPAWQFQASGQASSKEAPCRVPSQAQAAQIPKEPHHHLLDGGHSRPAMNEGSSE</sequence>
<organism evidence="3 4">
    <name type="scientific">Apatococcus lobatus</name>
    <dbReference type="NCBI Taxonomy" id="904363"/>
    <lineage>
        <taxon>Eukaryota</taxon>
        <taxon>Viridiplantae</taxon>
        <taxon>Chlorophyta</taxon>
        <taxon>core chlorophytes</taxon>
        <taxon>Trebouxiophyceae</taxon>
        <taxon>Chlorellales</taxon>
        <taxon>Chlorellaceae</taxon>
        <taxon>Apatococcus</taxon>
    </lineage>
</organism>
<evidence type="ECO:0000256" key="1">
    <source>
        <dbReference type="SAM" id="MobiDB-lite"/>
    </source>
</evidence>
<feature type="region of interest" description="Disordered" evidence="1">
    <location>
        <begin position="76"/>
        <end position="122"/>
    </location>
</feature>
<comment type="caution">
    <text evidence="3">The sequence shown here is derived from an EMBL/GenBank/DDBJ whole genome shotgun (WGS) entry which is preliminary data.</text>
</comment>
<dbReference type="Pfam" id="PF15867">
    <property type="entry name" value="Dynein_attach_N"/>
    <property type="match status" value="1"/>
</dbReference>
<dbReference type="PANTHER" id="PTHR28572">
    <property type="entry name" value="COILED-COIL DOMAIN-CONTAINING PROTEIN 103"/>
    <property type="match status" value="1"/>
</dbReference>
<dbReference type="GO" id="GO:0036157">
    <property type="term" value="C:outer dynein arm"/>
    <property type="evidence" value="ECO:0007669"/>
    <property type="project" value="InterPro"/>
</dbReference>
<dbReference type="PANTHER" id="PTHR28572:SF1">
    <property type="entry name" value="COILED-COIL DOMAIN-CONTAINING PROTEIN 103"/>
    <property type="match status" value="1"/>
</dbReference>
<dbReference type="GO" id="GO:0003351">
    <property type="term" value="P:epithelial cilium movement involved in extracellular fluid movement"/>
    <property type="evidence" value="ECO:0007669"/>
    <property type="project" value="TreeGrafter"/>
</dbReference>
<keyword evidence="4" id="KW-1185">Reference proteome</keyword>
<dbReference type="InterPro" id="IPR031733">
    <property type="entry name" value="Dynein_attach_N"/>
</dbReference>
<protein>
    <recommendedName>
        <fullName evidence="2">Dynein attachment factor N-terminal domain-containing protein</fullName>
    </recommendedName>
</protein>
<evidence type="ECO:0000259" key="2">
    <source>
        <dbReference type="Pfam" id="PF15867"/>
    </source>
</evidence>
<feature type="domain" description="Dynein attachment factor N-terminal" evidence="2">
    <location>
        <begin position="15"/>
        <end position="62"/>
    </location>
</feature>
<dbReference type="EMBL" id="JALJOS010000063">
    <property type="protein sequence ID" value="KAK9817628.1"/>
    <property type="molecule type" value="Genomic_DNA"/>
</dbReference>
<name>A0AAW1Q9X4_9CHLO</name>
<evidence type="ECO:0000313" key="4">
    <source>
        <dbReference type="Proteomes" id="UP001438707"/>
    </source>
</evidence>
<dbReference type="GO" id="GO:0036159">
    <property type="term" value="P:inner dynein arm assembly"/>
    <property type="evidence" value="ECO:0007669"/>
    <property type="project" value="TreeGrafter"/>
</dbReference>
<dbReference type="GO" id="GO:0007368">
    <property type="term" value="P:determination of left/right symmetry"/>
    <property type="evidence" value="ECO:0007669"/>
    <property type="project" value="TreeGrafter"/>
</dbReference>
<reference evidence="3 4" key="1">
    <citation type="journal article" date="2024" name="Nat. Commun.">
        <title>Phylogenomics reveals the evolutionary origins of lichenization in chlorophyte algae.</title>
        <authorList>
            <person name="Puginier C."/>
            <person name="Libourel C."/>
            <person name="Otte J."/>
            <person name="Skaloud P."/>
            <person name="Haon M."/>
            <person name="Grisel S."/>
            <person name="Petersen M."/>
            <person name="Berrin J.G."/>
            <person name="Delaux P.M."/>
            <person name="Dal Grande F."/>
            <person name="Keller J."/>
        </authorList>
    </citation>
    <scope>NUCLEOTIDE SEQUENCE [LARGE SCALE GENOMIC DNA]</scope>
    <source>
        <strain evidence="3 4">SAG 2145</strain>
    </source>
</reference>
<proteinExistence type="predicted"/>
<dbReference type="AlphaFoldDB" id="A0AAW1Q9X4"/>